<dbReference type="InterPro" id="IPR010982">
    <property type="entry name" value="Lambda_DNA-bd_dom_sf"/>
</dbReference>
<dbReference type="Pfam" id="PF01381">
    <property type="entry name" value="HTH_3"/>
    <property type="match status" value="1"/>
</dbReference>
<name>A0ABY5BLR3_9LACO</name>
<dbReference type="Gene3D" id="1.10.10.2910">
    <property type="match status" value="1"/>
</dbReference>
<dbReference type="RefSeq" id="WP_252749517.1">
    <property type="nucleotide sequence ID" value="NZ_CP097116.1"/>
</dbReference>
<evidence type="ECO:0000313" key="3">
    <source>
        <dbReference type="EMBL" id="USS84614.1"/>
    </source>
</evidence>
<dbReference type="PANTHER" id="PTHR43236">
    <property type="entry name" value="ANTITOXIN HIGA1"/>
    <property type="match status" value="1"/>
</dbReference>
<dbReference type="PANTHER" id="PTHR43236:SF1">
    <property type="entry name" value="BLL7220 PROTEIN"/>
    <property type="match status" value="1"/>
</dbReference>
<dbReference type="Gene3D" id="1.10.260.40">
    <property type="entry name" value="lambda repressor-like DNA-binding domains"/>
    <property type="match status" value="1"/>
</dbReference>
<dbReference type="InterPro" id="IPR010359">
    <property type="entry name" value="IrrE_HExxH"/>
</dbReference>
<sequence length="389" mass="45227">MREFNGKRLNEARFYNSLSITKLASELGISKQMVSKYENSNAQPSSDVLFNIIKILGFPADFYFDVDKFSHEEMGTFYRSSLNVPKKLRSPASTLINAISIYRNYLETYLDFPDLPLINKADLNDISGYNYEQIAMDLRSVLGLKNQPIQDMGKLLESRGFIASFIPKENNKIDAFSQYKTINNSSYFIIFIKNSSFFRNQFSLAHELSHWYLHGNYYLSSDNYTKDEKREIENQANNLAASFLLPREPFINDFRNLKNDSINNLLTLKLKWKVSLSSIVTRIYNLKLISYNRYLSLEKQISARKFRKKEPYDDMYKMNFSSLQEGTKLLVDNGIIRYQEIPDAISKNYGINYGSRLLSEVTGVKEDLFVNSNPITLKKNIKKQKSKFI</sequence>
<dbReference type="Proteomes" id="UP001056707">
    <property type="component" value="Chromosome"/>
</dbReference>
<keyword evidence="4" id="KW-1185">Reference proteome</keyword>
<dbReference type="SMART" id="SM00530">
    <property type="entry name" value="HTH_XRE"/>
    <property type="match status" value="1"/>
</dbReference>
<accession>A0ABY5BLR3</accession>
<organism evidence="3 4">
    <name type="scientific">Fructilactobacillus myrtifloralis</name>
    <dbReference type="NCBI Taxonomy" id="2940301"/>
    <lineage>
        <taxon>Bacteria</taxon>
        <taxon>Bacillati</taxon>
        <taxon>Bacillota</taxon>
        <taxon>Bacilli</taxon>
        <taxon>Lactobacillales</taxon>
        <taxon>Lactobacillaceae</taxon>
        <taxon>Fructilactobacillus</taxon>
    </lineage>
</organism>
<gene>
    <name evidence="3" type="ORF">M3M35_04695</name>
</gene>
<feature type="domain" description="HTH cro/C1-type" evidence="2">
    <location>
        <begin position="9"/>
        <end position="63"/>
    </location>
</feature>
<evidence type="ECO:0000256" key="1">
    <source>
        <dbReference type="ARBA" id="ARBA00007227"/>
    </source>
</evidence>
<evidence type="ECO:0000259" key="2">
    <source>
        <dbReference type="PROSITE" id="PS50943"/>
    </source>
</evidence>
<dbReference type="InterPro" id="IPR001387">
    <property type="entry name" value="Cro/C1-type_HTH"/>
</dbReference>
<dbReference type="PROSITE" id="PS50943">
    <property type="entry name" value="HTH_CROC1"/>
    <property type="match status" value="1"/>
</dbReference>
<dbReference type="InterPro" id="IPR052345">
    <property type="entry name" value="Rad_response_metalloprotease"/>
</dbReference>
<proteinExistence type="inferred from homology"/>
<dbReference type="CDD" id="cd00093">
    <property type="entry name" value="HTH_XRE"/>
    <property type="match status" value="1"/>
</dbReference>
<protein>
    <submittedName>
        <fullName evidence="3">XRE family transcriptional regulator</fullName>
    </submittedName>
</protein>
<dbReference type="Pfam" id="PF06114">
    <property type="entry name" value="Peptidase_M78"/>
    <property type="match status" value="1"/>
</dbReference>
<evidence type="ECO:0000313" key="4">
    <source>
        <dbReference type="Proteomes" id="UP001056707"/>
    </source>
</evidence>
<comment type="similarity">
    <text evidence="1">Belongs to the short-chain fatty acyl-CoA assimilation regulator (ScfR) family.</text>
</comment>
<reference evidence="3" key="1">
    <citation type="submission" date="2022-05" db="EMBL/GenBank/DDBJ databases">
        <authorList>
            <person name="Oliphant S.A."/>
            <person name="Watson-Haigh N.S."/>
            <person name="Sumby K.M."/>
            <person name="Gardner J.M."/>
            <person name="Jiranek V."/>
        </authorList>
    </citation>
    <scope>NUCLEOTIDE SEQUENCE</scope>
    <source>
        <strain evidence="3">KI16_H9</strain>
    </source>
</reference>
<dbReference type="EMBL" id="CP097116">
    <property type="protein sequence ID" value="USS84614.1"/>
    <property type="molecule type" value="Genomic_DNA"/>
</dbReference>
<dbReference type="SUPFAM" id="SSF47413">
    <property type="entry name" value="lambda repressor-like DNA-binding domains"/>
    <property type="match status" value="1"/>
</dbReference>